<dbReference type="AlphaFoldDB" id="A0A0D5MJ73"/>
<reference evidence="1 8" key="1">
    <citation type="submission" date="2015-08" db="EMBL/GenBank/DDBJ databases">
        <title>Complete genome sequence of Lactobacillus helveticus CAUH18, a probiotic strain originated from koumiss.</title>
        <authorList>
            <person name="Yang Y."/>
            <person name="Hao Y."/>
        </authorList>
    </citation>
    <scope>NUCLEOTIDE SEQUENCE [LARGE SCALE GENOMIC DNA]</scope>
    <source>
        <strain evidence="1 8">CAUH18</strain>
    </source>
</reference>
<evidence type="ECO:0000313" key="4">
    <source>
        <dbReference type="EMBL" id="AZK91148.1"/>
    </source>
</evidence>
<dbReference type="OMA" id="GLMKFEL"/>
<evidence type="ECO:0000313" key="8">
    <source>
        <dbReference type="Proteomes" id="UP000063930"/>
    </source>
</evidence>
<dbReference type="Proteomes" id="UP000267794">
    <property type="component" value="Chromosome"/>
</dbReference>
<evidence type="ECO:0000313" key="3">
    <source>
        <dbReference type="EMBL" id="AYE62102.1"/>
    </source>
</evidence>
<dbReference type="Proteomes" id="UP000601587">
    <property type="component" value="Unassembled WGS sequence"/>
</dbReference>
<evidence type="ECO:0000313" key="12">
    <source>
        <dbReference type="Proteomes" id="UP000430466"/>
    </source>
</evidence>
<accession>A0A0D5MJ73</accession>
<dbReference type="EMBL" id="CP012381">
    <property type="protein sequence ID" value="ALI52985.1"/>
    <property type="molecule type" value="Genomic_DNA"/>
</dbReference>
<evidence type="ECO:0000313" key="5">
    <source>
        <dbReference type="EMBL" id="MPW14897.1"/>
    </source>
</evidence>
<dbReference type="Proteomes" id="UP000267945">
    <property type="component" value="Chromosome"/>
</dbReference>
<evidence type="ECO:0000313" key="11">
    <source>
        <dbReference type="Proteomes" id="UP000267945"/>
    </source>
</evidence>
<evidence type="ECO:0000313" key="10">
    <source>
        <dbReference type="Proteomes" id="UP000267794"/>
    </source>
</evidence>
<reference evidence="2" key="5">
    <citation type="journal article" date="2018" name="Front. Microbiol.">
        <title>Comparative Genomics of Completely Sequenced Lactobacillus helveticus Genomes Provides Insights into Strain-Specific Genes and Resolves Metagenomics Data Down to the Strain Level.</title>
        <authorList>
            <person name="Schmid M."/>
            <person name="Muri J."/>
            <person name="Melidis D."/>
            <person name="Varadarajan A.R."/>
            <person name="Somerville V."/>
            <person name="Wicki A."/>
            <person name="Moser A."/>
            <person name="Bourqui M."/>
            <person name="Wenzel C."/>
            <person name="Eugster-Meier E."/>
            <person name="Frey J.E."/>
            <person name="Irmler S."/>
            <person name="Ahrens C.H."/>
        </authorList>
    </citation>
    <scope>NUCLEOTIDE SEQUENCE</scope>
    <source>
        <strain evidence="2">FAM8105</strain>
    </source>
</reference>
<dbReference type="EMBL" id="WHOE01000102">
    <property type="protein sequence ID" value="MPW14897.1"/>
    <property type="molecule type" value="Genomic_DNA"/>
</dbReference>
<dbReference type="Proteomes" id="UP000651333">
    <property type="component" value="Unassembled WGS sequence"/>
</dbReference>
<reference evidence="9" key="2">
    <citation type="submission" date="2016-05" db="EMBL/GenBank/DDBJ databases">
        <title>Genome sequence of Lactobacillus helveticus FAM8105.</title>
        <authorList>
            <person name="Ahrens C."/>
            <person name="Schmid M."/>
        </authorList>
    </citation>
    <scope>NUCLEOTIDE SEQUENCE [LARGE SCALE GENOMIC DNA]</scope>
    <source>
        <strain evidence="9">FAM8105</strain>
    </source>
</reference>
<reference evidence="5 12" key="7">
    <citation type="submission" date="2019-10" db="EMBL/GenBank/DDBJ databases">
        <title>Draft genome sequences of Lactobacillus strains.</title>
        <authorList>
            <person name="Cho G.-S."/>
            <person name="Fagbemigun O."/>
            <person name="Brinks E."/>
            <person name="Franz C.M.A.P."/>
        </authorList>
    </citation>
    <scope>NUCLEOTIDE SEQUENCE [LARGE SCALE GENOMIC DNA]</scope>
    <source>
        <strain evidence="5 12">313</strain>
    </source>
</reference>
<reference evidence="4 11" key="4">
    <citation type="submission" date="2017-02" db="EMBL/GenBank/DDBJ databases">
        <title>Complete genome sequence of Lactobacillus helveticus.</title>
        <authorList>
            <person name="Kim J.F."/>
            <person name="Chung Y."/>
            <person name="Kwak M."/>
        </authorList>
    </citation>
    <scope>NUCLEOTIDE SEQUENCE [LARGE SCALE GENOMIC DNA]</scope>
    <source>
        <strain evidence="4 11">LH5</strain>
    </source>
</reference>
<reference evidence="6" key="6">
    <citation type="submission" date="2019-09" db="EMBL/GenBank/DDBJ databases">
        <title>Comparative genomic analysis of Lactobacillus helveticus.</title>
        <authorList>
            <person name="Zhang H."/>
            <person name="Chen Y."/>
            <person name="Zhong Z."/>
        </authorList>
    </citation>
    <scope>NUCLEOTIDE SEQUENCE</scope>
    <source>
        <strain evidence="7">IMAU30003</strain>
        <strain evidence="6">IMAU50013</strain>
    </source>
</reference>
<dbReference type="RefSeq" id="WP_003627790.1">
    <property type="nucleotide sequence ID" value="NZ_AP023028.1"/>
</dbReference>
<name>A0A0D5MJ73_LACHE</name>
<dbReference type="Proteomes" id="UP000430466">
    <property type="component" value="Unassembled WGS sequence"/>
</dbReference>
<dbReference type="GeneID" id="99757053"/>
<evidence type="ECO:0000313" key="6">
    <source>
        <dbReference type="EMBL" id="NRN91094.1"/>
    </source>
</evidence>
<dbReference type="Proteomes" id="UP000063930">
    <property type="component" value="Chromosome"/>
</dbReference>
<dbReference type="EMBL" id="CP017982">
    <property type="protein sequence ID" value="AYE62102.1"/>
    <property type="molecule type" value="Genomic_DNA"/>
</dbReference>
<gene>
    <name evidence="1" type="ORF">ALV80_07920</name>
    <name evidence="3" type="ORF">BC335_1700</name>
    <name evidence="5" type="ORF">GDZ32_08640</name>
    <name evidence="7" type="ORF">IMAU30003_00989</name>
    <name evidence="6" type="ORF">IMAU50013_00620</name>
    <name evidence="4" type="ORF">LH5_00892</name>
    <name evidence="2" type="ORF">Lh8105_08195</name>
</gene>
<dbReference type="EMBL" id="CP019581">
    <property type="protein sequence ID" value="AZK91148.1"/>
    <property type="molecule type" value="Genomic_DNA"/>
</dbReference>
<dbReference type="KEGG" id="lhd:HUO_08855"/>
<evidence type="ECO:0000313" key="9">
    <source>
        <dbReference type="Proteomes" id="UP000234562"/>
    </source>
</evidence>
<proteinExistence type="predicted"/>
<sequence>MKKNIDKKLFVGRPFPDSLMNAQKSFMESNQQMENDEVFQKFLADNNLENKRSALIVSGPDSFMYWYGVVTDMEADKVPTGLMKFELPKAEIDEEVEENQNLVYFNLPLNSTVPNFVKKVVANGVKVYENLGDSDTPYIVWDLDLDTKKLTQAFYVKVSE</sequence>
<reference evidence="3 10" key="3">
    <citation type="submission" date="2016-10" db="EMBL/GenBank/DDBJ databases">
        <title>Complete genomic sequencing of Lactobacillus helveticus LH99 and comparative genome analysis.</title>
        <authorList>
            <person name="Li N."/>
            <person name="You C."/>
            <person name="Liu Z."/>
        </authorList>
    </citation>
    <scope>NUCLEOTIDE SEQUENCE [LARGE SCALE GENOMIC DNA]</scope>
    <source>
        <strain evidence="3 10">LH99</strain>
    </source>
</reference>
<dbReference type="EMBL" id="WCHB01000026">
    <property type="protein sequence ID" value="NRO34750.1"/>
    <property type="molecule type" value="Genomic_DNA"/>
</dbReference>
<dbReference type="OrthoDB" id="2305429at2"/>
<protein>
    <submittedName>
        <fullName evidence="5">Uncharacterized protein</fullName>
    </submittedName>
</protein>
<dbReference type="EMBL" id="WCGB01000008">
    <property type="protein sequence ID" value="NRN91094.1"/>
    <property type="molecule type" value="Genomic_DNA"/>
</dbReference>
<dbReference type="EMBL" id="CP015496">
    <property type="protein sequence ID" value="AUI74746.1"/>
    <property type="molecule type" value="Genomic_DNA"/>
</dbReference>
<evidence type="ECO:0000313" key="2">
    <source>
        <dbReference type="EMBL" id="AUI74746.1"/>
    </source>
</evidence>
<evidence type="ECO:0000313" key="7">
    <source>
        <dbReference type="EMBL" id="NRO34750.1"/>
    </source>
</evidence>
<dbReference type="Proteomes" id="UP000234562">
    <property type="component" value="Chromosome"/>
</dbReference>
<organism evidence="5 12">
    <name type="scientific">Lactobacillus helveticus</name>
    <name type="common">Lactobacillus suntoryeus</name>
    <dbReference type="NCBI Taxonomy" id="1587"/>
    <lineage>
        <taxon>Bacteria</taxon>
        <taxon>Bacillati</taxon>
        <taxon>Bacillota</taxon>
        <taxon>Bacilli</taxon>
        <taxon>Lactobacillales</taxon>
        <taxon>Lactobacillaceae</taxon>
        <taxon>Lactobacillus</taxon>
    </lineage>
</organism>
<evidence type="ECO:0000313" key="1">
    <source>
        <dbReference type="EMBL" id="ALI52985.1"/>
    </source>
</evidence>